<comment type="caution">
    <text evidence="2">The sequence shown here is derived from an EMBL/GenBank/DDBJ whole genome shotgun (WGS) entry which is preliminary data.</text>
</comment>
<keyword evidence="3" id="KW-1185">Reference proteome</keyword>
<dbReference type="SUPFAM" id="SSF82171">
    <property type="entry name" value="DPP6 N-terminal domain-like"/>
    <property type="match status" value="1"/>
</dbReference>
<dbReference type="Proteomes" id="UP000813018">
    <property type="component" value="Unassembled WGS sequence"/>
</dbReference>
<organism evidence="2 3">
    <name type="scientific">Pontibacter aydingkolensis</name>
    <dbReference type="NCBI Taxonomy" id="1911536"/>
    <lineage>
        <taxon>Bacteria</taxon>
        <taxon>Pseudomonadati</taxon>
        <taxon>Bacteroidota</taxon>
        <taxon>Cytophagia</taxon>
        <taxon>Cytophagales</taxon>
        <taxon>Hymenobacteraceae</taxon>
        <taxon>Pontibacter</taxon>
    </lineage>
</organism>
<evidence type="ECO:0000313" key="2">
    <source>
        <dbReference type="EMBL" id="MBW7468108.1"/>
    </source>
</evidence>
<feature type="domain" description="Prolow-density lipoprotein receptor-related protein 1-like beta-propeller" evidence="1">
    <location>
        <begin position="93"/>
        <end position="345"/>
    </location>
</feature>
<dbReference type="NCBIfam" id="TIGR04534">
    <property type="entry name" value="ELWxxDGT_rpt"/>
    <property type="match status" value="1"/>
</dbReference>
<sequence length="517" mass="56630">MQKPLHLWAVFILLLLSQVVFGQVQLVADINKQPSQFGSREPGKMHTYNGLTYFDASDGVHGSELWRSDGTPEGTFLVKDIMPGNGSSQVKDFVEMGGMLYFSALDSEGRRNIWRTDGSAIGTVKVTSFKTASVYSSRVTSTGNRIYFLVLEQDNPDFQLWATDGNPGSEQMVTIANGIKWDLASLENTLYYIYTKDYSSYKIWKVEADGNGVLLEPTELAPPAGEPKDILTLNGKLYFRVTKSYSEEELWETDGTVENTKLIASARSGSGRAAIGKLFSFNNKIYFVLAQDNTQALWASDGTASGTAQVISPTTQQFDLNAWFVAHQGYLYFSVYNGGPQIWRTDGISTAPEQVNIEGANYFNSYPEQLTSAGNNLYFTAGLHPYGKELWLLEGTAPLVKLVKDILPGIDDSSPNDLHAFGNKILFSAADGVHGKELWISEGTASSTKMVKDINPSTQGSEPGQFIRHNNLIYFVANNGIAGNALWQSNGSSAGTSQIVKPQVYNIPADNIKGLSV</sequence>
<accession>A0ABS7CW60</accession>
<evidence type="ECO:0000259" key="1">
    <source>
        <dbReference type="Pfam" id="PF16472"/>
    </source>
</evidence>
<dbReference type="InterPro" id="IPR030916">
    <property type="entry name" value="ELWxxDGT_rpt"/>
</dbReference>
<protein>
    <recommendedName>
        <fullName evidence="1">Prolow-density lipoprotein receptor-related protein 1-like beta-propeller domain-containing protein</fullName>
    </recommendedName>
</protein>
<dbReference type="InterPro" id="IPR032485">
    <property type="entry name" value="LRP1-like_beta_prop"/>
</dbReference>
<gene>
    <name evidence="2" type="ORF">K0O23_13620</name>
</gene>
<name>A0ABS7CW60_9BACT</name>
<proteinExistence type="predicted"/>
<reference evidence="2 3" key="1">
    <citation type="journal article" date="2016" name="Int. J. Syst. Evol. Microbiol.">
        <title>Pontibacter aydingkolensis sp. nov., isolated from soil of a salt lake.</title>
        <authorList>
            <person name="Osman G."/>
            <person name="Zhang T."/>
            <person name="Lou K."/>
            <person name="Gao Y."/>
            <person name="Chang W."/>
            <person name="Lin Q."/>
            <person name="Yang H.M."/>
            <person name="Huo X.D."/>
            <person name="Wang N."/>
        </authorList>
    </citation>
    <scope>NUCLEOTIDE SEQUENCE [LARGE SCALE GENOMIC DNA]</scope>
    <source>
        <strain evidence="2 3">KACC 19255</strain>
    </source>
</reference>
<evidence type="ECO:0000313" key="3">
    <source>
        <dbReference type="Proteomes" id="UP000813018"/>
    </source>
</evidence>
<dbReference type="EMBL" id="JAHYXK010000011">
    <property type="protein sequence ID" value="MBW7468108.1"/>
    <property type="molecule type" value="Genomic_DNA"/>
</dbReference>
<dbReference type="RefSeq" id="WP_219877985.1">
    <property type="nucleotide sequence ID" value="NZ_JAHYXK010000011.1"/>
</dbReference>
<dbReference type="Pfam" id="PF16472">
    <property type="entry name" value="DUF5050"/>
    <property type="match status" value="1"/>
</dbReference>